<organism evidence="3 4">
    <name type="scientific">Isoptericola hypogeus</name>
    <dbReference type="NCBI Taxonomy" id="300179"/>
    <lineage>
        <taxon>Bacteria</taxon>
        <taxon>Bacillati</taxon>
        <taxon>Actinomycetota</taxon>
        <taxon>Actinomycetes</taxon>
        <taxon>Micrococcales</taxon>
        <taxon>Promicromonosporaceae</taxon>
        <taxon>Isoptericola</taxon>
    </lineage>
</organism>
<sequence length="312" mass="32941">MSENETAPGAEPLRFGLIGVDSPHAPSFARLLGDGRTGAVRGAQVALAWRGVAAQDFPLARDRIDDLAADVSARGVAWCSSPEEVAERCDAVLVVASDARTHPDYFHRVAGFGKPVYVDTRFALTTADARAMLDAARDSGALALAGSPKRFTPELRDAASPGVPVERIDLVGPLPTQPGHPVLDWYGVHLVDLAVAVMGPGCVRVDARADGPVTLTWEDGRVATLDGEPQWSPTTRGAIRTADGRRRDLVIHAGEPMLTGLLEALVAACRTGVPTVPPAEVLTVVAVVEAARASRLRGEPVRVDPQPQQSRS</sequence>
<evidence type="ECO:0000256" key="1">
    <source>
        <dbReference type="ARBA" id="ARBA00010928"/>
    </source>
</evidence>
<evidence type="ECO:0000313" key="3">
    <source>
        <dbReference type="EMBL" id="GAA1718989.1"/>
    </source>
</evidence>
<accession>A0ABP4V6T4</accession>
<keyword evidence="2" id="KW-0560">Oxidoreductase</keyword>
<dbReference type="InterPro" id="IPR051317">
    <property type="entry name" value="Gfo/Idh/MocA_oxidoreduct"/>
</dbReference>
<dbReference type="SUPFAM" id="SSF51735">
    <property type="entry name" value="NAD(P)-binding Rossmann-fold domains"/>
    <property type="match status" value="1"/>
</dbReference>
<keyword evidence="4" id="KW-1185">Reference proteome</keyword>
<protein>
    <recommendedName>
        <fullName evidence="5">Dehydrogenase</fullName>
    </recommendedName>
</protein>
<evidence type="ECO:0000313" key="4">
    <source>
        <dbReference type="Proteomes" id="UP001501138"/>
    </source>
</evidence>
<dbReference type="InterPro" id="IPR036291">
    <property type="entry name" value="NAD(P)-bd_dom_sf"/>
</dbReference>
<dbReference type="PANTHER" id="PTHR43708:SF5">
    <property type="entry name" value="CONSERVED EXPRESSED OXIDOREDUCTASE (EUROFUNG)-RELATED"/>
    <property type="match status" value="1"/>
</dbReference>
<comment type="caution">
    <text evidence="3">The sequence shown here is derived from an EMBL/GenBank/DDBJ whole genome shotgun (WGS) entry which is preliminary data.</text>
</comment>
<dbReference type="EMBL" id="BAAAPM010000003">
    <property type="protein sequence ID" value="GAA1718989.1"/>
    <property type="molecule type" value="Genomic_DNA"/>
</dbReference>
<dbReference type="Proteomes" id="UP001501138">
    <property type="component" value="Unassembled WGS sequence"/>
</dbReference>
<evidence type="ECO:0000256" key="2">
    <source>
        <dbReference type="ARBA" id="ARBA00023002"/>
    </source>
</evidence>
<comment type="similarity">
    <text evidence="1">Belongs to the Gfo/Idh/MocA family.</text>
</comment>
<dbReference type="RefSeq" id="WP_344246921.1">
    <property type="nucleotide sequence ID" value="NZ_BAAAPM010000003.1"/>
</dbReference>
<dbReference type="Gene3D" id="3.40.50.720">
    <property type="entry name" value="NAD(P)-binding Rossmann-like Domain"/>
    <property type="match status" value="1"/>
</dbReference>
<dbReference type="Gene3D" id="3.30.360.10">
    <property type="entry name" value="Dihydrodipicolinate Reductase, domain 2"/>
    <property type="match status" value="1"/>
</dbReference>
<proteinExistence type="inferred from homology"/>
<reference evidence="4" key="1">
    <citation type="journal article" date="2019" name="Int. J. Syst. Evol. Microbiol.">
        <title>The Global Catalogue of Microorganisms (GCM) 10K type strain sequencing project: providing services to taxonomists for standard genome sequencing and annotation.</title>
        <authorList>
            <consortium name="The Broad Institute Genomics Platform"/>
            <consortium name="The Broad Institute Genome Sequencing Center for Infectious Disease"/>
            <person name="Wu L."/>
            <person name="Ma J."/>
        </authorList>
    </citation>
    <scope>NUCLEOTIDE SEQUENCE [LARGE SCALE GENOMIC DNA]</scope>
    <source>
        <strain evidence="4">JCM 15589</strain>
    </source>
</reference>
<dbReference type="PANTHER" id="PTHR43708">
    <property type="entry name" value="CONSERVED EXPRESSED OXIDOREDUCTASE (EUROFUNG)"/>
    <property type="match status" value="1"/>
</dbReference>
<evidence type="ECO:0008006" key="5">
    <source>
        <dbReference type="Google" id="ProtNLM"/>
    </source>
</evidence>
<name>A0ABP4V6T4_9MICO</name>
<gene>
    <name evidence="3" type="ORF">GCM10009809_13540</name>
</gene>